<keyword evidence="3 4" id="KW-0067">ATP-binding</keyword>
<evidence type="ECO:0000256" key="4">
    <source>
        <dbReference type="RuleBase" id="RU366026"/>
    </source>
</evidence>
<evidence type="ECO:0000256" key="2">
    <source>
        <dbReference type="ARBA" id="ARBA00022741"/>
    </source>
</evidence>
<dbReference type="InterPro" id="IPR016030">
    <property type="entry name" value="CblAdoTrfase-like"/>
</dbReference>
<comment type="catalytic activity">
    <reaction evidence="4">
        <text>2 cob(II)alamin + reduced [electron-transfer flavoprotein] + 2 ATP = 2 adenosylcob(III)alamin + 2 triphosphate + oxidized [electron-transfer flavoprotein] + 3 H(+)</text>
        <dbReference type="Rhea" id="RHEA:28671"/>
        <dbReference type="Rhea" id="RHEA-COMP:10685"/>
        <dbReference type="Rhea" id="RHEA-COMP:10686"/>
        <dbReference type="ChEBI" id="CHEBI:15378"/>
        <dbReference type="ChEBI" id="CHEBI:16304"/>
        <dbReference type="ChEBI" id="CHEBI:18036"/>
        <dbReference type="ChEBI" id="CHEBI:18408"/>
        <dbReference type="ChEBI" id="CHEBI:30616"/>
        <dbReference type="ChEBI" id="CHEBI:57692"/>
        <dbReference type="ChEBI" id="CHEBI:58307"/>
        <dbReference type="EC" id="2.5.1.17"/>
    </reaction>
</comment>
<feature type="domain" description="Cobalamin adenosyltransferase-like" evidence="5">
    <location>
        <begin position="2"/>
        <end position="193"/>
    </location>
</feature>
<dbReference type="SUPFAM" id="SSF89028">
    <property type="entry name" value="Cobalamin adenosyltransferase-like"/>
    <property type="match status" value="1"/>
</dbReference>
<protein>
    <recommendedName>
        <fullName evidence="4">Corrinoid adenosyltransferase</fullName>
        <ecNumber evidence="4">2.5.1.17</ecNumber>
    </recommendedName>
    <alternativeName>
        <fullName evidence="4">Cob(II)alamin adenosyltransferase</fullName>
    </alternativeName>
    <alternativeName>
        <fullName evidence="4">Cob(II)yrinic acid a,c-diamide adenosyltransferase</fullName>
    </alternativeName>
    <alternativeName>
        <fullName evidence="4">Cobinamide/cobalamin adenosyltransferase</fullName>
    </alternativeName>
</protein>
<dbReference type="UniPathway" id="UPA00148">
    <property type="reaction ID" value="UER00233"/>
</dbReference>
<evidence type="ECO:0000313" key="7">
    <source>
        <dbReference type="Proteomes" id="UP000177697"/>
    </source>
</evidence>
<comment type="pathway">
    <text evidence="4">Cofactor biosynthesis; adenosylcobalamin biosynthesis; adenosylcobalamin from cob(II)yrinate a,c-diamide: step 2/7.</text>
</comment>
<dbReference type="Pfam" id="PF01923">
    <property type="entry name" value="Cob_adeno_trans"/>
    <property type="match status" value="1"/>
</dbReference>
<dbReference type="GO" id="GO:0005524">
    <property type="term" value="F:ATP binding"/>
    <property type="evidence" value="ECO:0007669"/>
    <property type="project" value="UniProtKB-UniRule"/>
</dbReference>
<gene>
    <name evidence="6" type="ORF">A2431_01815</name>
</gene>
<proteinExistence type="inferred from homology"/>
<reference evidence="6 7" key="1">
    <citation type="journal article" date="2016" name="Nat. Commun.">
        <title>Thousands of microbial genomes shed light on interconnected biogeochemical processes in an aquifer system.</title>
        <authorList>
            <person name="Anantharaman K."/>
            <person name="Brown C.T."/>
            <person name="Hug L.A."/>
            <person name="Sharon I."/>
            <person name="Castelle C.J."/>
            <person name="Probst A.J."/>
            <person name="Thomas B.C."/>
            <person name="Singh A."/>
            <person name="Wilkins M.J."/>
            <person name="Karaoz U."/>
            <person name="Brodie E.L."/>
            <person name="Williams K.H."/>
            <person name="Hubbard S.S."/>
            <person name="Banfield J.F."/>
        </authorList>
    </citation>
    <scope>NUCLEOTIDE SEQUENCE [LARGE SCALE GENOMIC DNA]</scope>
</reference>
<comment type="similarity">
    <text evidence="4">Belongs to the Cob(I)alamin adenosyltransferase family.</text>
</comment>
<keyword evidence="4" id="KW-0169">Cobalamin biosynthesis</keyword>
<dbReference type="AlphaFoldDB" id="A0A1G2V473"/>
<sequence>MLYTKKGDDGTTKTFGCDQRISKSSNITEALGSLDEINSFLGLCKVQAAFLDFKLGDSSLAEIVHEIQKNLFIVQAELAGAEKSIDEKKVKELEEIIDGIEKELPPIKSFFVSGGPADVTKWQQSGAGLGAIFDIARTIARRAERRVIAVSEDIAQPALPVSGEESKNKKQISKYTMAYLNRLSSILYALARYSNHKVGIMEESPDYR</sequence>
<evidence type="ECO:0000259" key="5">
    <source>
        <dbReference type="Pfam" id="PF01923"/>
    </source>
</evidence>
<evidence type="ECO:0000256" key="3">
    <source>
        <dbReference type="ARBA" id="ARBA00022840"/>
    </source>
</evidence>
<dbReference type="PANTHER" id="PTHR12213">
    <property type="entry name" value="CORRINOID ADENOSYLTRANSFERASE"/>
    <property type="match status" value="1"/>
</dbReference>
<keyword evidence="1 4" id="KW-0808">Transferase</keyword>
<dbReference type="PANTHER" id="PTHR12213:SF0">
    <property type="entry name" value="CORRINOID ADENOSYLTRANSFERASE MMAB"/>
    <property type="match status" value="1"/>
</dbReference>
<dbReference type="EMBL" id="MHWW01000002">
    <property type="protein sequence ID" value="OHB16414.1"/>
    <property type="molecule type" value="Genomic_DNA"/>
</dbReference>
<comment type="caution">
    <text evidence="6">The sequence shown here is derived from an EMBL/GenBank/DDBJ whole genome shotgun (WGS) entry which is preliminary data.</text>
</comment>
<dbReference type="Proteomes" id="UP000177697">
    <property type="component" value="Unassembled WGS sequence"/>
</dbReference>
<dbReference type="GO" id="GO:0009236">
    <property type="term" value="P:cobalamin biosynthetic process"/>
    <property type="evidence" value="ECO:0007669"/>
    <property type="project" value="UniProtKB-UniRule"/>
</dbReference>
<evidence type="ECO:0000313" key="6">
    <source>
        <dbReference type="EMBL" id="OHB16414.1"/>
    </source>
</evidence>
<organism evidence="6 7">
    <name type="scientific">Candidatus Zambryskibacteria bacterium RIFOXYC1_FULL_39_10</name>
    <dbReference type="NCBI Taxonomy" id="1802779"/>
    <lineage>
        <taxon>Bacteria</taxon>
        <taxon>Candidatus Zambryskiibacteriota</taxon>
    </lineage>
</organism>
<dbReference type="EC" id="2.5.1.17" evidence="4"/>
<dbReference type="GO" id="GO:0008817">
    <property type="term" value="F:corrinoid adenosyltransferase activity"/>
    <property type="evidence" value="ECO:0007669"/>
    <property type="project" value="UniProtKB-UniRule"/>
</dbReference>
<evidence type="ECO:0000256" key="1">
    <source>
        <dbReference type="ARBA" id="ARBA00022679"/>
    </source>
</evidence>
<name>A0A1G2V473_9BACT</name>
<keyword evidence="2 4" id="KW-0547">Nucleotide-binding</keyword>
<dbReference type="InterPro" id="IPR029499">
    <property type="entry name" value="PduO-typ"/>
</dbReference>
<comment type="catalytic activity">
    <reaction evidence="4">
        <text>2 cob(II)yrinate a,c diamide + reduced [electron-transfer flavoprotein] + 2 ATP = 2 adenosylcob(III)yrinate a,c-diamide + 2 triphosphate + oxidized [electron-transfer flavoprotein] + 3 H(+)</text>
        <dbReference type="Rhea" id="RHEA:11528"/>
        <dbReference type="Rhea" id="RHEA-COMP:10685"/>
        <dbReference type="Rhea" id="RHEA-COMP:10686"/>
        <dbReference type="ChEBI" id="CHEBI:15378"/>
        <dbReference type="ChEBI" id="CHEBI:18036"/>
        <dbReference type="ChEBI" id="CHEBI:30616"/>
        <dbReference type="ChEBI" id="CHEBI:57692"/>
        <dbReference type="ChEBI" id="CHEBI:58307"/>
        <dbReference type="ChEBI" id="CHEBI:58503"/>
        <dbReference type="ChEBI" id="CHEBI:58537"/>
        <dbReference type="EC" id="2.5.1.17"/>
    </reaction>
</comment>
<dbReference type="InterPro" id="IPR036451">
    <property type="entry name" value="CblAdoTrfase-like_sf"/>
</dbReference>
<accession>A0A1G2V473</accession>
<dbReference type="Gene3D" id="1.20.1200.10">
    <property type="entry name" value="Cobalamin adenosyltransferase-like"/>
    <property type="match status" value="1"/>
</dbReference>